<feature type="signal peptide" evidence="1">
    <location>
        <begin position="1"/>
        <end position="22"/>
    </location>
</feature>
<dbReference type="OrthoDB" id="2664142at2"/>
<proteinExistence type="predicted"/>
<dbReference type="PROSITE" id="PS51257">
    <property type="entry name" value="PROKAR_LIPOPROTEIN"/>
    <property type="match status" value="1"/>
</dbReference>
<feature type="chain" id="PRO_5039010161" description="Lipoprotein" evidence="1">
    <location>
        <begin position="23"/>
        <end position="273"/>
    </location>
</feature>
<accession>A0A268F3X8</accession>
<evidence type="ECO:0008006" key="4">
    <source>
        <dbReference type="Google" id="ProtNLM"/>
    </source>
</evidence>
<evidence type="ECO:0000313" key="3">
    <source>
        <dbReference type="Proteomes" id="UP000215596"/>
    </source>
</evidence>
<sequence>MRLFIGCLLVLAAGGASGCAWDNPLPPEEALNRAIAGLSGVDNLAFKGNAAIRSGEEGIFEQNLAFEGELKQHNQLILSSKTEKNQKLAHHDMPAARPWMASGHKVTLKRKQGQWSMLSPGHTEDMWMSRLNPLEQLEYVGRAEKRVADESGAARGTRVLRVELTAEAASRMTREALNEQMEAIGRRIEQKGDPLYSDNPSVRKQLKALWQKENDELAKLLQQAEVNAVYHVTINKRSQLPTRLTMERQLSLPDGAGGRRTETLVSDITFAEP</sequence>
<keyword evidence="1" id="KW-0732">Signal</keyword>
<gene>
    <name evidence="2" type="ORF">CHH67_01860</name>
</gene>
<dbReference type="EMBL" id="NPBY01000006">
    <property type="protein sequence ID" value="PAD80088.1"/>
    <property type="molecule type" value="Genomic_DNA"/>
</dbReference>
<evidence type="ECO:0000256" key="1">
    <source>
        <dbReference type="SAM" id="SignalP"/>
    </source>
</evidence>
<dbReference type="AlphaFoldDB" id="A0A268F3X8"/>
<comment type="caution">
    <text evidence="2">The sequence shown here is derived from an EMBL/GenBank/DDBJ whole genome shotgun (WGS) entry which is preliminary data.</text>
</comment>
<organism evidence="2 3">
    <name type="scientific">Paenibacillus campinasensis</name>
    <dbReference type="NCBI Taxonomy" id="66347"/>
    <lineage>
        <taxon>Bacteria</taxon>
        <taxon>Bacillati</taxon>
        <taxon>Bacillota</taxon>
        <taxon>Bacilli</taxon>
        <taxon>Bacillales</taxon>
        <taxon>Paenibacillaceae</taxon>
        <taxon>Paenibacillus</taxon>
    </lineage>
</organism>
<evidence type="ECO:0000313" key="2">
    <source>
        <dbReference type="EMBL" id="PAD80088.1"/>
    </source>
</evidence>
<dbReference type="Proteomes" id="UP000215596">
    <property type="component" value="Unassembled WGS sequence"/>
</dbReference>
<protein>
    <recommendedName>
        <fullName evidence="4">Lipoprotein</fullName>
    </recommendedName>
</protein>
<name>A0A268F3X8_9BACL</name>
<reference evidence="2 3" key="1">
    <citation type="submission" date="2017-07" db="EMBL/GenBank/DDBJ databases">
        <title>Isolation and whole genome analysis of endospore-forming bacteria from heroin.</title>
        <authorList>
            <person name="Kalinowski J."/>
            <person name="Ahrens B."/>
            <person name="Al-Dilaimi A."/>
            <person name="Winkler A."/>
            <person name="Wibberg D."/>
            <person name="Schleenbecker U."/>
            <person name="Ruckert C."/>
            <person name="Wolfel R."/>
            <person name="Grass G."/>
        </authorList>
    </citation>
    <scope>NUCLEOTIDE SEQUENCE [LARGE SCALE GENOMIC DNA]</scope>
    <source>
        <strain evidence="2 3">7537-G1</strain>
    </source>
</reference>